<evidence type="ECO:0000259" key="5">
    <source>
        <dbReference type="Pfam" id="PF01613"/>
    </source>
</evidence>
<evidence type="ECO:0000256" key="3">
    <source>
        <dbReference type="ARBA" id="ARBA00022643"/>
    </source>
</evidence>
<dbReference type="PANTHER" id="PTHR33798">
    <property type="entry name" value="FLAVOPROTEIN OXYGENASE"/>
    <property type="match status" value="1"/>
</dbReference>
<dbReference type="AlphaFoldDB" id="G4QP20"/>
<comment type="cofactor">
    <cofactor evidence="1">
        <name>FMN</name>
        <dbReference type="ChEBI" id="CHEBI:58210"/>
    </cofactor>
</comment>
<dbReference type="STRING" id="1085623.GNIT_3634"/>
<comment type="similarity">
    <text evidence="4">Belongs to the flavoredoxin family.</text>
</comment>
<dbReference type="Proteomes" id="UP000009282">
    <property type="component" value="Chromosome"/>
</dbReference>
<dbReference type="HOGENOM" id="CLU_113721_0_0_6"/>
<dbReference type="InterPro" id="IPR002563">
    <property type="entry name" value="Flavin_Rdtase-like_dom"/>
</dbReference>
<dbReference type="OrthoDB" id="5293996at2"/>
<gene>
    <name evidence="6" type="ordered locus">GNIT_3634</name>
</gene>
<reference evidence="6 7" key="1">
    <citation type="journal article" date="2011" name="J. Bacteriol.">
        <title>Complete genome sequence of seawater bacterium Glaciecola nitratireducens FR1064T.</title>
        <authorList>
            <person name="Bian F."/>
            <person name="Qin Q.L."/>
            <person name="Xie B.B."/>
            <person name="Shu Y.L."/>
            <person name="Zhang X.Y."/>
            <person name="Yu Y."/>
            <person name="Chen B."/>
            <person name="Chen X.L."/>
            <person name="Zhou B.C."/>
            <person name="Zhang Y.Z."/>
        </authorList>
    </citation>
    <scope>NUCLEOTIDE SEQUENCE [LARGE SCALE GENOMIC DNA]</scope>
    <source>
        <strain evidence="7">JCM 12485 / KCTC 12276 / FR1064</strain>
    </source>
</reference>
<dbReference type="SUPFAM" id="SSF50475">
    <property type="entry name" value="FMN-binding split barrel"/>
    <property type="match status" value="1"/>
</dbReference>
<evidence type="ECO:0000256" key="2">
    <source>
        <dbReference type="ARBA" id="ARBA00022630"/>
    </source>
</evidence>
<evidence type="ECO:0000256" key="4">
    <source>
        <dbReference type="ARBA" id="ARBA00038054"/>
    </source>
</evidence>
<accession>G4QP20</accession>
<evidence type="ECO:0000313" key="6">
    <source>
        <dbReference type="EMBL" id="AEP31728.1"/>
    </source>
</evidence>
<name>G4QP20_GLANF</name>
<sequence>MNKKLVNAQAKHFNASDIDNMVQRVRANFINSLSGFKSGNLIGTRSASKKDGTKGVDNLAVVSSVFHIGAHPPLLGMIMRPHTVPRDTLQNIKDTGEYTINHICASMVEKAHQTSARYDFEESEFEKIGLTPQMTDQVKAPYVLESHIKLGMQVQDIQLLAINQTELVIGQIVEVIVEPQWVSDDGYVDIEAAGSVAISSLDSYHSTQRIARYGYAKANEKLHTIPVKKT</sequence>
<evidence type="ECO:0000313" key="7">
    <source>
        <dbReference type="Proteomes" id="UP000009282"/>
    </source>
</evidence>
<feature type="domain" description="Flavin reductase like" evidence="5">
    <location>
        <begin position="48"/>
        <end position="179"/>
    </location>
</feature>
<dbReference type="Gene3D" id="2.30.110.10">
    <property type="entry name" value="Electron Transport, Fmn-binding Protein, Chain A"/>
    <property type="match status" value="1"/>
</dbReference>
<evidence type="ECO:0000256" key="1">
    <source>
        <dbReference type="ARBA" id="ARBA00001917"/>
    </source>
</evidence>
<dbReference type="KEGG" id="gni:GNIT_3634"/>
<dbReference type="PANTHER" id="PTHR33798:SF5">
    <property type="entry name" value="FLAVIN REDUCTASE LIKE DOMAIN-CONTAINING PROTEIN"/>
    <property type="match status" value="1"/>
</dbReference>
<dbReference type="GO" id="GO:0016646">
    <property type="term" value="F:oxidoreductase activity, acting on the CH-NH group of donors, NAD or NADP as acceptor"/>
    <property type="evidence" value="ECO:0007669"/>
    <property type="project" value="UniProtKB-ARBA"/>
</dbReference>
<dbReference type="eggNOG" id="COG1853">
    <property type="taxonomic scope" value="Bacteria"/>
</dbReference>
<dbReference type="GO" id="GO:0010181">
    <property type="term" value="F:FMN binding"/>
    <property type="evidence" value="ECO:0007669"/>
    <property type="project" value="InterPro"/>
</dbReference>
<proteinExistence type="inferred from homology"/>
<keyword evidence="7" id="KW-1185">Reference proteome</keyword>
<protein>
    <recommendedName>
        <fullName evidence="5">Flavin reductase like domain-containing protein</fullName>
    </recommendedName>
</protein>
<dbReference type="RefSeq" id="WP_014110599.1">
    <property type="nucleotide sequence ID" value="NC_016041.1"/>
</dbReference>
<dbReference type="InterPro" id="IPR012349">
    <property type="entry name" value="Split_barrel_FMN-bd"/>
</dbReference>
<dbReference type="EMBL" id="CP003060">
    <property type="protein sequence ID" value="AEP31728.1"/>
    <property type="molecule type" value="Genomic_DNA"/>
</dbReference>
<keyword evidence="3" id="KW-0288">FMN</keyword>
<organism evidence="6 7">
    <name type="scientific">Glaciecola nitratireducens (strain JCM 12485 / KCTC 12276 / FR1064)</name>
    <dbReference type="NCBI Taxonomy" id="1085623"/>
    <lineage>
        <taxon>Bacteria</taxon>
        <taxon>Pseudomonadati</taxon>
        <taxon>Pseudomonadota</taxon>
        <taxon>Gammaproteobacteria</taxon>
        <taxon>Alteromonadales</taxon>
        <taxon>Alteromonadaceae</taxon>
        <taxon>Brumicola</taxon>
    </lineage>
</organism>
<dbReference type="Pfam" id="PF01613">
    <property type="entry name" value="Flavin_Reduct"/>
    <property type="match status" value="1"/>
</dbReference>
<keyword evidence="2" id="KW-0285">Flavoprotein</keyword>